<organism evidence="3 4">
    <name type="scientific">Drosophila willistoni</name>
    <name type="common">Fruit fly</name>
    <dbReference type="NCBI Taxonomy" id="7260"/>
    <lineage>
        <taxon>Eukaryota</taxon>
        <taxon>Metazoa</taxon>
        <taxon>Ecdysozoa</taxon>
        <taxon>Arthropoda</taxon>
        <taxon>Hexapoda</taxon>
        <taxon>Insecta</taxon>
        <taxon>Pterygota</taxon>
        <taxon>Neoptera</taxon>
        <taxon>Endopterygota</taxon>
        <taxon>Diptera</taxon>
        <taxon>Brachycera</taxon>
        <taxon>Muscomorpha</taxon>
        <taxon>Ephydroidea</taxon>
        <taxon>Drosophilidae</taxon>
        <taxon>Drosophila</taxon>
        <taxon>Sophophora</taxon>
    </lineage>
</organism>
<evidence type="ECO:0000313" key="4">
    <source>
        <dbReference type="Proteomes" id="UP000007798"/>
    </source>
</evidence>
<name>B4NIP4_DROWI</name>
<reference evidence="3 4" key="1">
    <citation type="journal article" date="2007" name="Nature">
        <title>Evolution of genes and genomes on the Drosophila phylogeny.</title>
        <authorList>
            <consortium name="Drosophila 12 Genomes Consortium"/>
            <person name="Clark A.G."/>
            <person name="Eisen M.B."/>
            <person name="Smith D.R."/>
            <person name="Bergman C.M."/>
            <person name="Oliver B."/>
            <person name="Markow T.A."/>
            <person name="Kaufman T.C."/>
            <person name="Kellis M."/>
            <person name="Gelbart W."/>
            <person name="Iyer V.N."/>
            <person name="Pollard D.A."/>
            <person name="Sackton T.B."/>
            <person name="Larracuente A.M."/>
            <person name="Singh N.D."/>
            <person name="Abad J.P."/>
            <person name="Abt D.N."/>
            <person name="Adryan B."/>
            <person name="Aguade M."/>
            <person name="Akashi H."/>
            <person name="Anderson W.W."/>
            <person name="Aquadro C.F."/>
            <person name="Ardell D.H."/>
            <person name="Arguello R."/>
            <person name="Artieri C.G."/>
            <person name="Barbash D.A."/>
            <person name="Barker D."/>
            <person name="Barsanti P."/>
            <person name="Batterham P."/>
            <person name="Batzoglou S."/>
            <person name="Begun D."/>
            <person name="Bhutkar A."/>
            <person name="Blanco E."/>
            <person name="Bosak S.A."/>
            <person name="Bradley R.K."/>
            <person name="Brand A.D."/>
            <person name="Brent M.R."/>
            <person name="Brooks A.N."/>
            <person name="Brown R.H."/>
            <person name="Butlin R.K."/>
            <person name="Caggese C."/>
            <person name="Calvi B.R."/>
            <person name="Bernardo de Carvalho A."/>
            <person name="Caspi A."/>
            <person name="Castrezana S."/>
            <person name="Celniker S.E."/>
            <person name="Chang J.L."/>
            <person name="Chapple C."/>
            <person name="Chatterji S."/>
            <person name="Chinwalla A."/>
            <person name="Civetta A."/>
            <person name="Clifton S.W."/>
            <person name="Comeron J.M."/>
            <person name="Costello J.C."/>
            <person name="Coyne J.A."/>
            <person name="Daub J."/>
            <person name="David R.G."/>
            <person name="Delcher A.L."/>
            <person name="Delehaunty K."/>
            <person name="Do C.B."/>
            <person name="Ebling H."/>
            <person name="Edwards K."/>
            <person name="Eickbush T."/>
            <person name="Evans J.D."/>
            <person name="Filipski A."/>
            <person name="Findeiss S."/>
            <person name="Freyhult E."/>
            <person name="Fulton L."/>
            <person name="Fulton R."/>
            <person name="Garcia A.C."/>
            <person name="Gardiner A."/>
            <person name="Garfield D.A."/>
            <person name="Garvin B.E."/>
            <person name="Gibson G."/>
            <person name="Gilbert D."/>
            <person name="Gnerre S."/>
            <person name="Godfrey J."/>
            <person name="Good R."/>
            <person name="Gotea V."/>
            <person name="Gravely B."/>
            <person name="Greenberg A.J."/>
            <person name="Griffiths-Jones S."/>
            <person name="Gross S."/>
            <person name="Guigo R."/>
            <person name="Gustafson E.A."/>
            <person name="Haerty W."/>
            <person name="Hahn M.W."/>
            <person name="Halligan D.L."/>
            <person name="Halpern A.L."/>
            <person name="Halter G.M."/>
            <person name="Han M.V."/>
            <person name="Heger A."/>
            <person name="Hillier L."/>
            <person name="Hinrichs A.S."/>
            <person name="Holmes I."/>
            <person name="Hoskins R.A."/>
            <person name="Hubisz M.J."/>
            <person name="Hultmark D."/>
            <person name="Huntley M.A."/>
            <person name="Jaffe D.B."/>
            <person name="Jagadeeshan S."/>
            <person name="Jeck W.R."/>
            <person name="Johnson J."/>
            <person name="Jones C.D."/>
            <person name="Jordan W.C."/>
            <person name="Karpen G.H."/>
            <person name="Kataoka E."/>
            <person name="Keightley P.D."/>
            <person name="Kheradpour P."/>
            <person name="Kirkness E.F."/>
            <person name="Koerich L.B."/>
            <person name="Kristiansen K."/>
            <person name="Kudrna D."/>
            <person name="Kulathinal R.J."/>
            <person name="Kumar S."/>
            <person name="Kwok R."/>
            <person name="Lander E."/>
            <person name="Langley C.H."/>
            <person name="Lapoint R."/>
            <person name="Lazzaro B.P."/>
            <person name="Lee S.J."/>
            <person name="Levesque L."/>
            <person name="Li R."/>
            <person name="Lin C.F."/>
            <person name="Lin M.F."/>
            <person name="Lindblad-Toh K."/>
            <person name="Llopart A."/>
            <person name="Long M."/>
            <person name="Low L."/>
            <person name="Lozovsky E."/>
            <person name="Lu J."/>
            <person name="Luo M."/>
            <person name="Machado C.A."/>
            <person name="Makalowski W."/>
            <person name="Marzo M."/>
            <person name="Matsuda M."/>
            <person name="Matzkin L."/>
            <person name="McAllister B."/>
            <person name="McBride C.S."/>
            <person name="McKernan B."/>
            <person name="McKernan K."/>
            <person name="Mendez-Lago M."/>
            <person name="Minx P."/>
            <person name="Mollenhauer M.U."/>
            <person name="Montooth K."/>
            <person name="Mount S.M."/>
            <person name="Mu X."/>
            <person name="Myers E."/>
            <person name="Negre B."/>
            <person name="Newfeld S."/>
            <person name="Nielsen R."/>
            <person name="Noor M.A."/>
            <person name="O'Grady P."/>
            <person name="Pachter L."/>
            <person name="Papaceit M."/>
            <person name="Parisi M.J."/>
            <person name="Parisi M."/>
            <person name="Parts L."/>
            <person name="Pedersen J.S."/>
            <person name="Pesole G."/>
            <person name="Phillippy A.M."/>
            <person name="Ponting C.P."/>
            <person name="Pop M."/>
            <person name="Porcelli D."/>
            <person name="Powell J.R."/>
            <person name="Prohaska S."/>
            <person name="Pruitt K."/>
            <person name="Puig M."/>
            <person name="Quesneville H."/>
            <person name="Ram K.R."/>
            <person name="Rand D."/>
            <person name="Rasmussen M.D."/>
            <person name="Reed L.K."/>
            <person name="Reenan R."/>
            <person name="Reily A."/>
            <person name="Remington K.A."/>
            <person name="Rieger T.T."/>
            <person name="Ritchie M.G."/>
            <person name="Robin C."/>
            <person name="Rogers Y.H."/>
            <person name="Rohde C."/>
            <person name="Rozas J."/>
            <person name="Rubenfield M.J."/>
            <person name="Ruiz A."/>
            <person name="Russo S."/>
            <person name="Salzberg S.L."/>
            <person name="Sanchez-Gracia A."/>
            <person name="Saranga D.J."/>
            <person name="Sato H."/>
            <person name="Schaeffer S.W."/>
            <person name="Schatz M.C."/>
            <person name="Schlenke T."/>
            <person name="Schwartz R."/>
            <person name="Segarra C."/>
            <person name="Singh R.S."/>
            <person name="Sirot L."/>
            <person name="Sirota M."/>
            <person name="Sisneros N.B."/>
            <person name="Smith C.D."/>
            <person name="Smith T.F."/>
            <person name="Spieth J."/>
            <person name="Stage D.E."/>
            <person name="Stark A."/>
            <person name="Stephan W."/>
            <person name="Strausberg R.L."/>
            <person name="Strempel S."/>
            <person name="Sturgill D."/>
            <person name="Sutton G."/>
            <person name="Sutton G.G."/>
            <person name="Tao W."/>
            <person name="Teichmann S."/>
            <person name="Tobari Y.N."/>
            <person name="Tomimura Y."/>
            <person name="Tsolas J.M."/>
            <person name="Valente V.L."/>
            <person name="Venter E."/>
            <person name="Venter J.C."/>
            <person name="Vicario S."/>
            <person name="Vieira F.G."/>
            <person name="Vilella A.J."/>
            <person name="Villasante A."/>
            <person name="Walenz B."/>
            <person name="Wang J."/>
            <person name="Wasserman M."/>
            <person name="Watts T."/>
            <person name="Wilson D."/>
            <person name="Wilson R.K."/>
            <person name="Wing R.A."/>
            <person name="Wolfner M.F."/>
            <person name="Wong A."/>
            <person name="Wong G.K."/>
            <person name="Wu C.I."/>
            <person name="Wu G."/>
            <person name="Yamamoto D."/>
            <person name="Yang H.P."/>
            <person name="Yang S.P."/>
            <person name="Yorke J.A."/>
            <person name="Yoshida K."/>
            <person name="Zdobnov E."/>
            <person name="Zhang P."/>
            <person name="Zhang Y."/>
            <person name="Zimin A.V."/>
            <person name="Baldwin J."/>
            <person name="Abdouelleil A."/>
            <person name="Abdulkadir J."/>
            <person name="Abebe A."/>
            <person name="Abera B."/>
            <person name="Abreu J."/>
            <person name="Acer S.C."/>
            <person name="Aftuck L."/>
            <person name="Alexander A."/>
            <person name="An P."/>
            <person name="Anderson E."/>
            <person name="Anderson S."/>
            <person name="Arachi H."/>
            <person name="Azer M."/>
            <person name="Bachantsang P."/>
            <person name="Barry A."/>
            <person name="Bayul T."/>
            <person name="Berlin A."/>
            <person name="Bessette D."/>
            <person name="Bloom T."/>
            <person name="Blye J."/>
            <person name="Boguslavskiy L."/>
            <person name="Bonnet C."/>
            <person name="Boukhgalter B."/>
            <person name="Bourzgui I."/>
            <person name="Brown A."/>
            <person name="Cahill P."/>
            <person name="Channer S."/>
            <person name="Cheshatsang Y."/>
            <person name="Chuda L."/>
            <person name="Citroen M."/>
            <person name="Collymore A."/>
            <person name="Cooke P."/>
            <person name="Costello M."/>
            <person name="D'Aco K."/>
            <person name="Daza R."/>
            <person name="De Haan G."/>
            <person name="DeGray S."/>
            <person name="DeMaso C."/>
            <person name="Dhargay N."/>
            <person name="Dooley K."/>
            <person name="Dooley E."/>
            <person name="Doricent M."/>
            <person name="Dorje P."/>
            <person name="Dorjee K."/>
            <person name="Dupes A."/>
            <person name="Elong R."/>
            <person name="Falk J."/>
            <person name="Farina A."/>
            <person name="Faro S."/>
            <person name="Ferguson D."/>
            <person name="Fisher S."/>
            <person name="Foley C.D."/>
            <person name="Franke A."/>
            <person name="Friedrich D."/>
            <person name="Gadbois L."/>
            <person name="Gearin G."/>
            <person name="Gearin C.R."/>
            <person name="Giannoukos G."/>
            <person name="Goode T."/>
            <person name="Graham J."/>
            <person name="Grandbois E."/>
            <person name="Grewal S."/>
            <person name="Gyaltsen K."/>
            <person name="Hafez N."/>
            <person name="Hagos B."/>
            <person name="Hall J."/>
            <person name="Henson C."/>
            <person name="Hollinger A."/>
            <person name="Honan T."/>
            <person name="Huard M.D."/>
            <person name="Hughes L."/>
            <person name="Hurhula B."/>
            <person name="Husby M.E."/>
            <person name="Kamat A."/>
            <person name="Kanga B."/>
            <person name="Kashin S."/>
            <person name="Khazanovich D."/>
            <person name="Kisner P."/>
            <person name="Lance K."/>
            <person name="Lara M."/>
            <person name="Lee W."/>
            <person name="Lennon N."/>
            <person name="Letendre F."/>
            <person name="LeVine R."/>
            <person name="Lipovsky A."/>
            <person name="Liu X."/>
            <person name="Liu J."/>
            <person name="Liu S."/>
            <person name="Lokyitsang T."/>
            <person name="Lokyitsang Y."/>
            <person name="Lubonja R."/>
            <person name="Lui A."/>
            <person name="MacDonald P."/>
            <person name="Magnisalis V."/>
            <person name="Maru K."/>
            <person name="Matthews C."/>
            <person name="McCusker W."/>
            <person name="McDonough S."/>
            <person name="Mehta T."/>
            <person name="Meldrim J."/>
            <person name="Meneus L."/>
            <person name="Mihai O."/>
            <person name="Mihalev A."/>
            <person name="Mihova T."/>
            <person name="Mittelman R."/>
            <person name="Mlenga V."/>
            <person name="Montmayeur A."/>
            <person name="Mulrain L."/>
            <person name="Navidi A."/>
            <person name="Naylor J."/>
            <person name="Negash T."/>
            <person name="Nguyen T."/>
            <person name="Nguyen N."/>
            <person name="Nicol R."/>
            <person name="Norbu C."/>
            <person name="Norbu N."/>
            <person name="Novod N."/>
            <person name="O'Neill B."/>
            <person name="Osman S."/>
            <person name="Markiewicz E."/>
            <person name="Oyono O.L."/>
            <person name="Patti C."/>
            <person name="Phunkhang P."/>
            <person name="Pierre F."/>
            <person name="Priest M."/>
            <person name="Raghuraman S."/>
            <person name="Rege F."/>
            <person name="Reyes R."/>
            <person name="Rise C."/>
            <person name="Rogov P."/>
            <person name="Ross K."/>
            <person name="Ryan E."/>
            <person name="Settipalli S."/>
            <person name="Shea T."/>
            <person name="Sherpa N."/>
            <person name="Shi L."/>
            <person name="Shih D."/>
            <person name="Sparrow T."/>
            <person name="Spaulding J."/>
            <person name="Stalker J."/>
            <person name="Stange-Thomann N."/>
            <person name="Stavropoulos S."/>
            <person name="Stone C."/>
            <person name="Strader C."/>
            <person name="Tesfaye S."/>
            <person name="Thomson T."/>
            <person name="Thoulutsang Y."/>
            <person name="Thoulutsang D."/>
            <person name="Topham K."/>
            <person name="Topping I."/>
            <person name="Tsamla T."/>
            <person name="Vassiliev H."/>
            <person name="Vo A."/>
            <person name="Wangchuk T."/>
            <person name="Wangdi T."/>
            <person name="Weiand M."/>
            <person name="Wilkinson J."/>
            <person name="Wilson A."/>
            <person name="Yadav S."/>
            <person name="Young G."/>
            <person name="Yu Q."/>
            <person name="Zembek L."/>
            <person name="Zhong D."/>
            <person name="Zimmer A."/>
            <person name="Zwirko Z."/>
            <person name="Jaffe D.B."/>
            <person name="Alvarez P."/>
            <person name="Brockman W."/>
            <person name="Butler J."/>
            <person name="Chin C."/>
            <person name="Gnerre S."/>
            <person name="Grabherr M."/>
            <person name="Kleber M."/>
            <person name="Mauceli E."/>
            <person name="MacCallum I."/>
        </authorList>
    </citation>
    <scope>NUCLEOTIDE SEQUENCE [LARGE SCALE GENOMIC DNA]</scope>
    <source>
        <strain evidence="4">Tucson 14030-0811.24</strain>
    </source>
</reference>
<sequence>MVILLVIQRTNCTLCVTKVIVRVPKEKDIGLIFDLTVTNKGEKKDIQEFVVTSDGTCTLNTTNGDQVRNVGRIFGGDFGAIQPGKTETISLVWPTVSLYNRVGTCPIIISTTNSQNELSHTLQLLHFDTRFETLDPEKHSLRKHRDFTDCNNWDKDYFHNCTPLNCEERYFGQRSFYNFKTEQCEQVTPCSSQDEYYDMYANECVDKNNFITEEELEQIRDGKFDNNYLELRGGILLLIIFQMALTCVTYIFICITIYGFLELVSKLKKPETFDGLSRKLTPRDTESQHSIVTSTSCMSQR</sequence>
<dbReference type="eggNOG" id="ENOG502SCR4">
    <property type="taxonomic scope" value="Eukaryota"/>
</dbReference>
<keyword evidence="4" id="KW-1185">Reference proteome</keyword>
<gene>
    <name evidence="3" type="primary">Dwil\GK13779</name>
    <name evidence="3" type="ORF">Dwil_GK13779</name>
</gene>
<dbReference type="InParanoid" id="B4NIP4"/>
<dbReference type="OrthoDB" id="5977855at2759"/>
<keyword evidence="2" id="KW-1133">Transmembrane helix</keyword>
<evidence type="ECO:0000256" key="1">
    <source>
        <dbReference type="SAM" id="MobiDB-lite"/>
    </source>
</evidence>
<dbReference type="HOGENOM" id="CLU_053596_0_0_1"/>
<evidence type="ECO:0000256" key="2">
    <source>
        <dbReference type="SAM" id="Phobius"/>
    </source>
</evidence>
<dbReference type="AlphaFoldDB" id="B4NIP4"/>
<dbReference type="STRING" id="7260.B4NIP4"/>
<feature type="transmembrane region" description="Helical" evidence="2">
    <location>
        <begin position="235"/>
        <end position="261"/>
    </location>
</feature>
<protein>
    <submittedName>
        <fullName evidence="3">Uncharacterized protein</fullName>
    </submittedName>
</protein>
<keyword evidence="2" id="KW-0812">Transmembrane</keyword>
<accession>B4NIP4</accession>
<proteinExistence type="predicted"/>
<dbReference type="EMBL" id="CH964272">
    <property type="protein sequence ID" value="EDW83758.2"/>
    <property type="molecule type" value="Genomic_DNA"/>
</dbReference>
<feature type="region of interest" description="Disordered" evidence="1">
    <location>
        <begin position="278"/>
        <end position="301"/>
    </location>
</feature>
<feature type="compositionally biased region" description="Polar residues" evidence="1">
    <location>
        <begin position="288"/>
        <end position="301"/>
    </location>
</feature>
<dbReference type="Proteomes" id="UP000007798">
    <property type="component" value="Unassembled WGS sequence"/>
</dbReference>
<keyword evidence="2" id="KW-0472">Membrane</keyword>
<evidence type="ECO:0000313" key="3">
    <source>
        <dbReference type="EMBL" id="EDW83758.2"/>
    </source>
</evidence>